<dbReference type="PANTHER" id="PTHR30294:SF46">
    <property type="entry name" value="ABC TRANSPORTER PERMEASE"/>
    <property type="match status" value="1"/>
</dbReference>
<organism evidence="9 11">
    <name type="scientific">Leyella lascolaii</name>
    <dbReference type="NCBI Taxonomy" id="1776379"/>
    <lineage>
        <taxon>Bacteria</taxon>
        <taxon>Pseudomonadati</taxon>
        <taxon>Bacteroidota</taxon>
        <taxon>Bacteroidia</taxon>
        <taxon>Bacteroidales</taxon>
        <taxon>Prevotellaceae</taxon>
        <taxon>Leyella</taxon>
    </lineage>
</organism>
<feature type="transmembrane region" description="Helical" evidence="6">
    <location>
        <begin position="33"/>
        <end position="51"/>
    </location>
</feature>
<accession>A0AAW7JL48</accession>
<feature type="transmembrane region" description="Helical" evidence="6">
    <location>
        <begin position="239"/>
        <end position="264"/>
    </location>
</feature>
<dbReference type="InterPro" id="IPR013525">
    <property type="entry name" value="ABC2_TM"/>
</dbReference>
<gene>
    <name evidence="8" type="ORF">QVN81_09025</name>
    <name evidence="9" type="ORF">QVN84_05805</name>
</gene>
<keyword evidence="4 6" id="KW-1133">Transmembrane helix</keyword>
<evidence type="ECO:0000256" key="5">
    <source>
        <dbReference type="ARBA" id="ARBA00023136"/>
    </source>
</evidence>
<evidence type="ECO:0000313" key="9">
    <source>
        <dbReference type="EMBL" id="MDN0025033.1"/>
    </source>
</evidence>
<sequence>MMKGNMNKITAIINDICTIWIDETKKIVRDEGLLIFTVLLPLLYPLLYSWIYNNEVVRDVPVAVVDNSDSRLSRRLTSMLDASPDVETAYRCGSLEEARRLIGLQEVYGVIYIPEDFETRVSRMEQSTVSLYCNMALMLTYKAIYQTTTTVIGEINSDIQKSVSGNHTDREDEITTSPINIEEVAMFNSTGGYGSFILPGVLILIIQQVLLLSIGMRNGTVRERRPSKIRNMFAPKPTALLPVVAGKTLCYLSMFTVLATYVLLGIPRIFNFIHTVHPGDFSMFLLPYLLACIFFAMTISVFMKEREEVMLLVVFTSVPLLFISGISWPATNIPEFWKYVSYIFPSTFGIQAFIKMNSMGATFSDIKTEYICLWIQSAVYLITACMVYRKMAAETKDSRDGKKTAPENAE</sequence>
<evidence type="ECO:0000256" key="6">
    <source>
        <dbReference type="SAM" id="Phobius"/>
    </source>
</evidence>
<dbReference type="Gene3D" id="3.40.1710.10">
    <property type="entry name" value="abc type-2 transporter like domain"/>
    <property type="match status" value="1"/>
</dbReference>
<comment type="subcellular location">
    <subcellularLocation>
        <location evidence="1">Cell membrane</location>
        <topology evidence="1">Multi-pass membrane protein</topology>
    </subcellularLocation>
</comment>
<keyword evidence="2" id="KW-1003">Cell membrane</keyword>
<dbReference type="InterPro" id="IPR051449">
    <property type="entry name" value="ABC-2_transporter_component"/>
</dbReference>
<feature type="transmembrane region" description="Helical" evidence="6">
    <location>
        <begin position="284"/>
        <end position="302"/>
    </location>
</feature>
<feature type="transmembrane region" description="Helical" evidence="6">
    <location>
        <begin position="196"/>
        <end position="218"/>
    </location>
</feature>
<dbReference type="PANTHER" id="PTHR30294">
    <property type="entry name" value="MEMBRANE COMPONENT OF ABC TRANSPORTER YHHJ-RELATED"/>
    <property type="match status" value="1"/>
</dbReference>
<protein>
    <submittedName>
        <fullName evidence="9">ABC transporter permease</fullName>
    </submittedName>
</protein>
<evidence type="ECO:0000256" key="3">
    <source>
        <dbReference type="ARBA" id="ARBA00022692"/>
    </source>
</evidence>
<keyword evidence="5 6" id="KW-0472">Membrane</keyword>
<reference evidence="9" key="1">
    <citation type="submission" date="2023-06" db="EMBL/GenBank/DDBJ databases">
        <authorList>
            <person name="Zeman M."/>
            <person name="Kubasova T."/>
            <person name="Jahodarova E."/>
            <person name="Nykrynova M."/>
            <person name="Rychlik I."/>
        </authorList>
    </citation>
    <scope>NUCLEOTIDE SEQUENCE</scope>
    <source>
        <strain evidence="9">ET15</strain>
        <strain evidence="8">ET37</strain>
    </source>
</reference>
<dbReference type="GO" id="GO:0005886">
    <property type="term" value="C:plasma membrane"/>
    <property type="evidence" value="ECO:0007669"/>
    <property type="project" value="UniProtKB-SubCell"/>
</dbReference>
<evidence type="ECO:0000259" key="7">
    <source>
        <dbReference type="Pfam" id="PF12698"/>
    </source>
</evidence>
<name>A0AAW7JL48_9BACT</name>
<evidence type="ECO:0000313" key="10">
    <source>
        <dbReference type="Proteomes" id="UP001167831"/>
    </source>
</evidence>
<evidence type="ECO:0000256" key="2">
    <source>
        <dbReference type="ARBA" id="ARBA00022475"/>
    </source>
</evidence>
<evidence type="ECO:0000313" key="8">
    <source>
        <dbReference type="EMBL" id="MDN0023158.1"/>
    </source>
</evidence>
<dbReference type="Pfam" id="PF12698">
    <property type="entry name" value="ABC2_membrane_3"/>
    <property type="match status" value="1"/>
</dbReference>
<dbReference type="Proteomes" id="UP001167831">
    <property type="component" value="Unassembled WGS sequence"/>
</dbReference>
<dbReference type="EMBL" id="JAUEIE010000009">
    <property type="protein sequence ID" value="MDN0023158.1"/>
    <property type="molecule type" value="Genomic_DNA"/>
</dbReference>
<dbReference type="GO" id="GO:0140359">
    <property type="term" value="F:ABC-type transporter activity"/>
    <property type="evidence" value="ECO:0007669"/>
    <property type="project" value="InterPro"/>
</dbReference>
<proteinExistence type="predicted"/>
<evidence type="ECO:0000256" key="4">
    <source>
        <dbReference type="ARBA" id="ARBA00022989"/>
    </source>
</evidence>
<evidence type="ECO:0000313" key="11">
    <source>
        <dbReference type="Proteomes" id="UP001168478"/>
    </source>
</evidence>
<keyword evidence="3 6" id="KW-0812">Transmembrane</keyword>
<comment type="caution">
    <text evidence="9">The sequence shown here is derived from an EMBL/GenBank/DDBJ whole genome shotgun (WGS) entry which is preliminary data.</text>
</comment>
<evidence type="ECO:0000256" key="1">
    <source>
        <dbReference type="ARBA" id="ARBA00004651"/>
    </source>
</evidence>
<dbReference type="RefSeq" id="WP_289825619.1">
    <property type="nucleotide sequence ID" value="NZ_JAUEIE010000009.1"/>
</dbReference>
<dbReference type="AlphaFoldDB" id="A0AAW7JL48"/>
<dbReference type="Proteomes" id="UP001168478">
    <property type="component" value="Unassembled WGS sequence"/>
</dbReference>
<feature type="domain" description="ABC-2 type transporter transmembrane" evidence="7">
    <location>
        <begin position="33"/>
        <end position="384"/>
    </location>
</feature>
<keyword evidence="10" id="KW-1185">Reference proteome</keyword>
<feature type="transmembrane region" description="Helical" evidence="6">
    <location>
        <begin position="309"/>
        <end position="330"/>
    </location>
</feature>
<reference evidence="9" key="2">
    <citation type="submission" date="2023-08" db="EMBL/GenBank/DDBJ databases">
        <title>Identification and characterization of horizontal gene transfer across gut microbiota members of farm animals based on homology search.</title>
        <authorList>
            <person name="Schwarzerova J."/>
            <person name="Nykrynova M."/>
            <person name="Jureckova K."/>
            <person name="Cejkova D."/>
            <person name="Rychlik I."/>
        </authorList>
    </citation>
    <scope>NUCLEOTIDE SEQUENCE</scope>
    <source>
        <strain evidence="9">ET15</strain>
        <strain evidence="8">ET37</strain>
    </source>
</reference>
<dbReference type="EMBL" id="JAUEIF010000004">
    <property type="protein sequence ID" value="MDN0025033.1"/>
    <property type="molecule type" value="Genomic_DNA"/>
</dbReference>